<accession>A0A0F9VCD9</accession>
<evidence type="ECO:0000313" key="2">
    <source>
        <dbReference type="EMBL" id="KKN71236.1"/>
    </source>
</evidence>
<protein>
    <recommendedName>
        <fullName evidence="1">RecG wedge domain-containing protein</fullName>
    </recommendedName>
</protein>
<name>A0A0F9VCD9_9ZZZZ</name>
<dbReference type="InterPro" id="IPR012340">
    <property type="entry name" value="NA-bd_OB-fold"/>
</dbReference>
<evidence type="ECO:0000259" key="1">
    <source>
        <dbReference type="Pfam" id="PF17191"/>
    </source>
</evidence>
<feature type="domain" description="RecG wedge" evidence="1">
    <location>
        <begin position="8"/>
        <end position="43"/>
    </location>
</feature>
<organism evidence="2">
    <name type="scientific">marine sediment metagenome</name>
    <dbReference type="NCBI Taxonomy" id="412755"/>
    <lineage>
        <taxon>unclassified sequences</taxon>
        <taxon>metagenomes</taxon>
        <taxon>ecological metagenomes</taxon>
    </lineage>
</organism>
<dbReference type="InterPro" id="IPR033454">
    <property type="entry name" value="RecG_wedge"/>
</dbReference>
<dbReference type="SUPFAM" id="SSF50249">
    <property type="entry name" value="Nucleic acid-binding proteins"/>
    <property type="match status" value="1"/>
</dbReference>
<dbReference type="AlphaFoldDB" id="A0A0F9VCD9"/>
<proteinExistence type="predicted"/>
<gene>
    <name evidence="2" type="ORF">LCGC14_0422790</name>
</gene>
<reference evidence="2" key="1">
    <citation type="journal article" date="2015" name="Nature">
        <title>Complex archaea that bridge the gap between prokaryotes and eukaryotes.</title>
        <authorList>
            <person name="Spang A."/>
            <person name="Saw J.H."/>
            <person name="Jorgensen S.L."/>
            <person name="Zaremba-Niedzwiedzka K."/>
            <person name="Martijn J."/>
            <person name="Lind A.E."/>
            <person name="van Eijk R."/>
            <person name="Schleper C."/>
            <person name="Guy L."/>
            <person name="Ettema T.J."/>
        </authorList>
    </citation>
    <scope>NUCLEOTIDE SEQUENCE</scope>
</reference>
<dbReference type="EMBL" id="LAZR01000387">
    <property type="protein sequence ID" value="KKN71236.1"/>
    <property type="molecule type" value="Genomic_DNA"/>
</dbReference>
<comment type="caution">
    <text evidence="2">The sequence shown here is derived from an EMBL/GenBank/DDBJ whole genome shotgun (WGS) entry which is preliminary data.</text>
</comment>
<sequence>MSLKLNTEIKFVSGVGPARAKLFNKLGVYTVEDLLEYFPYAWEFGPDDAAIRQRLVEVIKHKNERVKE</sequence>
<dbReference type="Pfam" id="PF17191">
    <property type="entry name" value="RecG_wedge"/>
    <property type="match status" value="1"/>
</dbReference>